<name>A0A1L7X4T6_9HELO</name>
<organism evidence="1 2">
    <name type="scientific">Phialocephala subalpina</name>
    <dbReference type="NCBI Taxonomy" id="576137"/>
    <lineage>
        <taxon>Eukaryota</taxon>
        <taxon>Fungi</taxon>
        <taxon>Dikarya</taxon>
        <taxon>Ascomycota</taxon>
        <taxon>Pezizomycotina</taxon>
        <taxon>Leotiomycetes</taxon>
        <taxon>Helotiales</taxon>
        <taxon>Mollisiaceae</taxon>
        <taxon>Phialocephala</taxon>
        <taxon>Phialocephala fortinii species complex</taxon>
    </lineage>
</organism>
<protein>
    <submittedName>
        <fullName evidence="1">Uncharacterized protein</fullName>
    </submittedName>
</protein>
<dbReference type="Proteomes" id="UP000184330">
    <property type="component" value="Unassembled WGS sequence"/>
</dbReference>
<evidence type="ECO:0000313" key="1">
    <source>
        <dbReference type="EMBL" id="CZR60022.1"/>
    </source>
</evidence>
<gene>
    <name evidence="1" type="ORF">PAC_09917</name>
</gene>
<accession>A0A1L7X4T6</accession>
<sequence>MVPSHVDIKYSIESLCQHLQGLISPPLHLPNFAHKFDLARRVVELLGSWYSKELGAIGFTVSIPSTESEERVSQCEKTSGMLPTHLITFILRCSFKPFHSSLHLTNKGRKEPTISPKSCYFARAKIILRNSPYQEKSPCAVDMYDLRNTSARVRAQEATGERCGGCGISFQPSYGTKYLSISIRKISPPSAFSDNAKYGRKEETPFSPVPRVHLLLRTIVSVPELALYVKRAEFVAPLSPTGEKEDILSLEFRRSMR</sequence>
<evidence type="ECO:0000313" key="2">
    <source>
        <dbReference type="Proteomes" id="UP000184330"/>
    </source>
</evidence>
<proteinExistence type="predicted"/>
<dbReference type="EMBL" id="FJOG01000015">
    <property type="protein sequence ID" value="CZR60022.1"/>
    <property type="molecule type" value="Genomic_DNA"/>
</dbReference>
<dbReference type="AlphaFoldDB" id="A0A1L7X4T6"/>
<keyword evidence="2" id="KW-1185">Reference proteome</keyword>
<reference evidence="1 2" key="1">
    <citation type="submission" date="2016-03" db="EMBL/GenBank/DDBJ databases">
        <authorList>
            <person name="Ploux O."/>
        </authorList>
    </citation>
    <scope>NUCLEOTIDE SEQUENCE [LARGE SCALE GENOMIC DNA]</scope>
    <source>
        <strain evidence="1 2">UAMH 11012</strain>
    </source>
</reference>